<dbReference type="PROSITE" id="PS00486">
    <property type="entry name" value="DNA_MISMATCH_REPAIR_2"/>
    <property type="match status" value="1"/>
</dbReference>
<dbReference type="GO" id="GO:0006298">
    <property type="term" value="P:mismatch repair"/>
    <property type="evidence" value="ECO:0007669"/>
    <property type="project" value="InterPro"/>
</dbReference>
<dbReference type="SMART" id="SM00534">
    <property type="entry name" value="MUTSac"/>
    <property type="match status" value="1"/>
</dbReference>
<accession>A0A6A5KE12</accession>
<dbReference type="Gene3D" id="1.10.1420.10">
    <property type="match status" value="1"/>
</dbReference>
<dbReference type="Pfam" id="PF05192">
    <property type="entry name" value="MutS_III"/>
    <property type="match status" value="1"/>
</dbReference>
<dbReference type="GO" id="GO:0030983">
    <property type="term" value="F:mismatched DNA binding"/>
    <property type="evidence" value="ECO:0007669"/>
    <property type="project" value="InterPro"/>
</dbReference>
<dbReference type="GO" id="GO:0140664">
    <property type="term" value="F:ATP-dependent DNA damage sensor activity"/>
    <property type="evidence" value="ECO:0007669"/>
    <property type="project" value="InterPro"/>
</dbReference>
<feature type="domain" description="DNA mismatch repair proteins mutS family" evidence="6">
    <location>
        <begin position="789"/>
        <end position="805"/>
    </location>
</feature>
<evidence type="ECO:0000256" key="4">
    <source>
        <dbReference type="ARBA" id="ARBA00023125"/>
    </source>
</evidence>
<dbReference type="AlphaFoldDB" id="A0A6A5KE12"/>
<evidence type="ECO:0000256" key="5">
    <source>
        <dbReference type="SAM" id="MobiDB-lite"/>
    </source>
</evidence>
<name>A0A6A5KE12_9PLEO</name>
<evidence type="ECO:0000256" key="3">
    <source>
        <dbReference type="ARBA" id="ARBA00022840"/>
    </source>
</evidence>
<dbReference type="SMART" id="SM00533">
    <property type="entry name" value="MUTSd"/>
    <property type="match status" value="1"/>
</dbReference>
<dbReference type="InterPro" id="IPR000432">
    <property type="entry name" value="DNA_mismatch_repair_MutS_C"/>
</dbReference>
<dbReference type="SUPFAM" id="SSF52540">
    <property type="entry name" value="P-loop containing nucleoside triphosphate hydrolases"/>
    <property type="match status" value="1"/>
</dbReference>
<keyword evidence="8" id="KW-1185">Reference proteome</keyword>
<keyword evidence="4" id="KW-0238">DNA-binding</keyword>
<dbReference type="Proteomes" id="UP000800040">
    <property type="component" value="Unassembled WGS sequence"/>
</dbReference>
<keyword evidence="3" id="KW-0067">ATP-binding</keyword>
<dbReference type="OrthoDB" id="29596at2759"/>
<evidence type="ECO:0000313" key="8">
    <source>
        <dbReference type="Proteomes" id="UP000800040"/>
    </source>
</evidence>
<dbReference type="InterPro" id="IPR045076">
    <property type="entry name" value="MutS"/>
</dbReference>
<dbReference type="EMBL" id="ML975286">
    <property type="protein sequence ID" value="KAF1835488.1"/>
    <property type="molecule type" value="Genomic_DNA"/>
</dbReference>
<evidence type="ECO:0000256" key="2">
    <source>
        <dbReference type="ARBA" id="ARBA00022741"/>
    </source>
</evidence>
<evidence type="ECO:0000256" key="1">
    <source>
        <dbReference type="ARBA" id="ARBA00006271"/>
    </source>
</evidence>
<dbReference type="GO" id="GO:0005524">
    <property type="term" value="F:ATP binding"/>
    <property type="evidence" value="ECO:0007669"/>
    <property type="project" value="UniProtKB-KW"/>
</dbReference>
<dbReference type="InterPro" id="IPR036187">
    <property type="entry name" value="DNA_mismatch_repair_MutS_sf"/>
</dbReference>
<feature type="region of interest" description="Disordered" evidence="5">
    <location>
        <begin position="1"/>
        <end position="83"/>
    </location>
</feature>
<protein>
    <recommendedName>
        <fullName evidence="6">DNA mismatch repair proteins mutS family domain-containing protein</fullName>
    </recommendedName>
</protein>
<sequence>MARNSSSKLAYRHKGSRGSTSSHSSTRRISGSTTRSHRSSAQSASTARARPSVRHVQIQRDPLPDSASLETPSEAHHDADGGDDTLNEVIMAIDLTPRGTVGCCYYVARDETLYFMEDIQFGGADVVDTLRIFIDPTVILVSTKIDDTVIDRFDPEARSGESITGDNDQFRLPFVLDVRPPGEFYYEAAKSKLVSLRLGESNSTRVRFNVPGELAAVDPMDNESTVGQQGQLLRLAGWIDLESRLTVGCAGALISYLQRRRAAAYLPGDHTAHLMFRVSTLEMFSLRETMFINADTLHSLQILGAESHPHSHNKGPTKAKSGEKEGLSVYGLFRHLARTPQGRFLLRQQFLRPSLNLDIIDERLNTVGVFVRPDNDSALQTLVQNLKNIGNMRVMMVNLRKGVGGSTKGAGGFAKNIWTSIRAFAFHALKIKDTLQEVLGGEGLAIRNKVFETFEGHHLALIGRKINETIDLQSSEEQGRTVIMPGVDEELDQMKVTLDSLDNFLNTVARKLSEKMPSDIRSSLNVVYFPHIGFLVTCPVDPESGAAVYDGGFDNPWERMFTTEEQIYFKSSETREMDDHFGDVYSIISDREIEISHELAQYLLQYEELMVSCSDVCGELDSLLALAQGAKMYKLCRPRLTHDNVIRIKGGRHLLQELSVSSFVANDSYLVGGQGNEGSSEVQQRYATVTQPLTSSVTRHTYAHKDSPSMLVLTGPNYSGKSVYLKQVALIVYMAHVGCFVPADSAKIGLTDKILSRVTTRETVSRAQSAFMIDLQQIGFALSLATRRSLLIIDEFGKGTESSDGAGLACAVMEHLLTLGPERPKVIGATHFHEIFEMGFLKPRPALTFGHMEVRIDTEASEVSDQITYLYKEGRSTSSFGTCCAAMNGVPREIIQRAESLILLSMKGEDLVAACCQMPEDEAAELEEAVSPSTQSTKSSNVNKGANCERFPRSRCVSGSKDEAGRYPDDLDDYQLADLIPTEPRGSISILE</sequence>
<dbReference type="GO" id="GO:0051026">
    <property type="term" value="P:chiasma assembly"/>
    <property type="evidence" value="ECO:0007669"/>
    <property type="project" value="TreeGrafter"/>
</dbReference>
<evidence type="ECO:0000259" key="6">
    <source>
        <dbReference type="PROSITE" id="PS00486"/>
    </source>
</evidence>
<dbReference type="Pfam" id="PF00488">
    <property type="entry name" value="MutS_V"/>
    <property type="match status" value="1"/>
</dbReference>
<dbReference type="GO" id="GO:0005634">
    <property type="term" value="C:nucleus"/>
    <property type="evidence" value="ECO:0007669"/>
    <property type="project" value="TreeGrafter"/>
</dbReference>
<feature type="compositionally biased region" description="Basic and acidic residues" evidence="5">
    <location>
        <begin position="960"/>
        <end position="969"/>
    </location>
</feature>
<dbReference type="PANTHER" id="PTHR11361">
    <property type="entry name" value="DNA MISMATCH REPAIR PROTEIN MUTS FAMILY MEMBER"/>
    <property type="match status" value="1"/>
</dbReference>
<comment type="similarity">
    <text evidence="1">Belongs to the DNA mismatch repair MutS family.</text>
</comment>
<feature type="compositionally biased region" description="Low complexity" evidence="5">
    <location>
        <begin position="17"/>
        <end position="50"/>
    </location>
</feature>
<gene>
    <name evidence="7" type="ORF">BDW02DRAFT_495713</name>
</gene>
<feature type="compositionally biased region" description="Polar residues" evidence="5">
    <location>
        <begin position="931"/>
        <end position="944"/>
    </location>
</feature>
<dbReference type="PANTHER" id="PTHR11361:SF20">
    <property type="entry name" value="MUTS PROTEIN HOMOLOG 5"/>
    <property type="match status" value="1"/>
</dbReference>
<feature type="region of interest" description="Disordered" evidence="5">
    <location>
        <begin position="930"/>
        <end position="970"/>
    </location>
</feature>
<dbReference type="InterPro" id="IPR027417">
    <property type="entry name" value="P-loop_NTPase"/>
</dbReference>
<dbReference type="SUPFAM" id="SSF48334">
    <property type="entry name" value="DNA repair protein MutS, domain III"/>
    <property type="match status" value="1"/>
</dbReference>
<reference evidence="7" key="1">
    <citation type="submission" date="2020-01" db="EMBL/GenBank/DDBJ databases">
        <authorList>
            <consortium name="DOE Joint Genome Institute"/>
            <person name="Haridas S."/>
            <person name="Albert R."/>
            <person name="Binder M."/>
            <person name="Bloem J."/>
            <person name="Labutti K."/>
            <person name="Salamov A."/>
            <person name="Andreopoulos B."/>
            <person name="Baker S.E."/>
            <person name="Barry K."/>
            <person name="Bills G."/>
            <person name="Bluhm B.H."/>
            <person name="Cannon C."/>
            <person name="Castanera R."/>
            <person name="Culley D.E."/>
            <person name="Daum C."/>
            <person name="Ezra D."/>
            <person name="Gonzalez J.B."/>
            <person name="Henrissat B."/>
            <person name="Kuo A."/>
            <person name="Liang C."/>
            <person name="Lipzen A."/>
            <person name="Lutzoni F."/>
            <person name="Magnuson J."/>
            <person name="Mondo S."/>
            <person name="Nolan M."/>
            <person name="Ohm R."/>
            <person name="Pangilinan J."/>
            <person name="Park H.-J."/>
            <person name="Ramirez L."/>
            <person name="Alfaro M."/>
            <person name="Sun H."/>
            <person name="Tritt A."/>
            <person name="Yoshinaga Y."/>
            <person name="Zwiers L.-H."/>
            <person name="Turgeon B.G."/>
            <person name="Goodwin S.B."/>
            <person name="Spatafora J.W."/>
            <person name="Crous P.W."/>
            <person name="Grigoriev I.V."/>
        </authorList>
    </citation>
    <scope>NUCLEOTIDE SEQUENCE</scope>
    <source>
        <strain evidence="7">P77</strain>
    </source>
</reference>
<dbReference type="Gene3D" id="3.40.50.300">
    <property type="entry name" value="P-loop containing nucleotide triphosphate hydrolases"/>
    <property type="match status" value="1"/>
</dbReference>
<evidence type="ECO:0000313" key="7">
    <source>
        <dbReference type="EMBL" id="KAF1835488.1"/>
    </source>
</evidence>
<proteinExistence type="inferred from homology"/>
<keyword evidence="2" id="KW-0547">Nucleotide-binding</keyword>
<dbReference type="InterPro" id="IPR007696">
    <property type="entry name" value="DNA_mismatch_repair_MutS_core"/>
</dbReference>
<organism evidence="7 8">
    <name type="scientific">Decorospora gaudefroyi</name>
    <dbReference type="NCBI Taxonomy" id="184978"/>
    <lineage>
        <taxon>Eukaryota</taxon>
        <taxon>Fungi</taxon>
        <taxon>Dikarya</taxon>
        <taxon>Ascomycota</taxon>
        <taxon>Pezizomycotina</taxon>
        <taxon>Dothideomycetes</taxon>
        <taxon>Pleosporomycetidae</taxon>
        <taxon>Pleosporales</taxon>
        <taxon>Pleosporineae</taxon>
        <taxon>Pleosporaceae</taxon>
        <taxon>Decorospora</taxon>
    </lineage>
</organism>
<dbReference type="CDD" id="cd03281">
    <property type="entry name" value="ABC_MSH5_euk"/>
    <property type="match status" value="1"/>
</dbReference>